<evidence type="ECO:0000256" key="4">
    <source>
        <dbReference type="HAMAP-Rule" id="MF_03044"/>
    </source>
</evidence>
<reference evidence="6 7" key="1">
    <citation type="journal article" date="2016" name="Fungal Biol.">
        <title>The genome of Xylona heveae provides a window into fungal endophytism.</title>
        <authorList>
            <person name="Gazis R."/>
            <person name="Kuo A."/>
            <person name="Riley R."/>
            <person name="LaButti K."/>
            <person name="Lipzen A."/>
            <person name="Lin J."/>
            <person name="Amirebrahimi M."/>
            <person name="Hesse C.N."/>
            <person name="Spatafora J.W."/>
            <person name="Henrissat B."/>
            <person name="Hainaut M."/>
            <person name="Grigoriev I.V."/>
            <person name="Hibbett D.S."/>
        </authorList>
    </citation>
    <scope>NUCLEOTIDE SEQUENCE [LARGE SCALE GENOMIC DNA]</scope>
    <source>
        <strain evidence="6 7">TC161</strain>
    </source>
</reference>
<feature type="binding site" evidence="4">
    <location>
        <position position="142"/>
    </location>
    <ligand>
        <name>S-adenosyl-L-methionine</name>
        <dbReference type="ChEBI" id="CHEBI:59789"/>
    </ligand>
</feature>
<gene>
    <name evidence="6" type="ORF">L228DRAFT_212832</name>
</gene>
<dbReference type="GeneID" id="28895095"/>
<proteinExistence type="inferred from homology"/>
<dbReference type="OMA" id="FHRTSKW"/>
<dbReference type="InterPro" id="IPR029063">
    <property type="entry name" value="SAM-dependent_MTases_sf"/>
</dbReference>
<keyword evidence="2 4" id="KW-0808">Transferase</keyword>
<keyword evidence="7" id="KW-1185">Reference proteome</keyword>
<dbReference type="STRING" id="1328760.A0A165FSN2"/>
<keyword evidence="3 4" id="KW-0949">S-adenosyl-L-methionine</keyword>
<dbReference type="Proteomes" id="UP000076632">
    <property type="component" value="Unassembled WGS sequence"/>
</dbReference>
<evidence type="ECO:0000313" key="6">
    <source>
        <dbReference type="EMBL" id="KZF21327.1"/>
    </source>
</evidence>
<dbReference type="HAMAP" id="MF_03044">
    <property type="entry name" value="BMT2"/>
    <property type="match status" value="1"/>
</dbReference>
<dbReference type="InParanoid" id="A0A165FSN2"/>
<accession>A0A165FSN2</accession>
<evidence type="ECO:0000256" key="1">
    <source>
        <dbReference type="ARBA" id="ARBA00022603"/>
    </source>
</evidence>
<protein>
    <recommendedName>
        <fullName evidence="4">25S rRNA adenine-N(1) methyltransferase</fullName>
        <ecNumber evidence="4">2.1.1.-</ecNumber>
    </recommendedName>
</protein>
<dbReference type="FunCoup" id="A0A165FSN2">
    <property type="interactions" value="91"/>
</dbReference>
<evidence type="ECO:0000256" key="3">
    <source>
        <dbReference type="ARBA" id="ARBA00022691"/>
    </source>
</evidence>
<dbReference type="PANTHER" id="PTHR21008:SF1">
    <property type="entry name" value="25S RRNA (ADENINE(2142)-N(1))-METHYLTRANSFERASE"/>
    <property type="match status" value="1"/>
</dbReference>
<comment type="subcellular location">
    <subcellularLocation>
        <location evidence="4">Nucleus</location>
        <location evidence="4">Nucleolus</location>
    </subcellularLocation>
</comment>
<keyword evidence="1 4" id="KW-0489">Methyltransferase</keyword>
<dbReference type="AlphaFoldDB" id="A0A165FSN2"/>
<evidence type="ECO:0000256" key="5">
    <source>
        <dbReference type="SAM" id="MobiDB-lite"/>
    </source>
</evidence>
<feature type="compositionally biased region" description="Basic residues" evidence="5">
    <location>
        <begin position="1"/>
        <end position="11"/>
    </location>
</feature>
<dbReference type="SUPFAM" id="SSF53335">
    <property type="entry name" value="S-adenosyl-L-methionine-dependent methyltransferases"/>
    <property type="match status" value="1"/>
</dbReference>
<dbReference type="Pfam" id="PF11968">
    <property type="entry name" value="Bmt2"/>
    <property type="match status" value="1"/>
</dbReference>
<evidence type="ECO:0000256" key="2">
    <source>
        <dbReference type="ARBA" id="ARBA00022679"/>
    </source>
</evidence>
<dbReference type="GO" id="GO:0016433">
    <property type="term" value="F:rRNA (adenine) methyltransferase activity"/>
    <property type="evidence" value="ECO:0007669"/>
    <property type="project" value="UniProtKB-UniRule"/>
</dbReference>
<feature type="binding site" evidence="4">
    <location>
        <position position="122"/>
    </location>
    <ligand>
        <name>S-adenosyl-L-methionine</name>
        <dbReference type="ChEBI" id="CHEBI:59789"/>
    </ligand>
</feature>
<dbReference type="InterPro" id="IPR021867">
    <property type="entry name" value="Bmt2/SAMTOR"/>
</dbReference>
<dbReference type="GO" id="GO:0005730">
    <property type="term" value="C:nucleolus"/>
    <property type="evidence" value="ECO:0007669"/>
    <property type="project" value="UniProtKB-SubCell"/>
</dbReference>
<feature type="region of interest" description="Disordered" evidence="5">
    <location>
        <begin position="1"/>
        <end position="33"/>
    </location>
</feature>
<organism evidence="6 7">
    <name type="scientific">Xylona heveae (strain CBS 132557 / TC161)</name>
    <dbReference type="NCBI Taxonomy" id="1328760"/>
    <lineage>
        <taxon>Eukaryota</taxon>
        <taxon>Fungi</taxon>
        <taxon>Dikarya</taxon>
        <taxon>Ascomycota</taxon>
        <taxon>Pezizomycotina</taxon>
        <taxon>Xylonomycetes</taxon>
        <taxon>Xylonales</taxon>
        <taxon>Xylonaceae</taxon>
        <taxon>Xylona</taxon>
    </lineage>
</organism>
<comment type="similarity">
    <text evidence="4">Belongs to the BMT2 family.</text>
</comment>
<dbReference type="PANTHER" id="PTHR21008">
    <property type="entry name" value="S-ADENOSYLMETHIONINE SENSOR UPSTREAM OF MTORC1-RELATED"/>
    <property type="match status" value="1"/>
</dbReference>
<sequence length="290" mass="32289">MGVKRKGHHRPTAISHGRPPQFQKPAASLSSKATRTLIRSHHQLHKALAQAKARGDHAKAKSLQLEIDSHGGLESYQQASIKGQSSERGGDTSRLLMEWLRTLDFPNVTVHDKQKMRLLEVGALSANNACSRSSLFDVTRIDLHSQSAEILQQDFMKRPLPRNENEMFDIISLSLVLNYVPEAAGRGDMLRRTCQFLRPSSKSADSSAPFPCLFLVVPAPCVTNSRYLNESKLSDVMGALGYTMIKKKISPKLAYYLWTYDHDATKNDDTFKKVEVAGGASKNNFAIVLR</sequence>
<dbReference type="OrthoDB" id="5954793at2759"/>
<keyword evidence="4" id="KW-0539">Nucleus</keyword>
<dbReference type="EC" id="2.1.1.-" evidence="4"/>
<comment type="function">
    <text evidence="4">S-adenosyl-L-methionine-dependent methyltransferase that specifically methylates the N(1) position of an adenine present in helix 65 in 25S rRNA.</text>
</comment>
<dbReference type="RefSeq" id="XP_018186882.1">
    <property type="nucleotide sequence ID" value="XM_018329958.1"/>
</dbReference>
<evidence type="ECO:0000313" key="7">
    <source>
        <dbReference type="Proteomes" id="UP000076632"/>
    </source>
</evidence>
<dbReference type="EMBL" id="KV407461">
    <property type="protein sequence ID" value="KZF21327.1"/>
    <property type="molecule type" value="Genomic_DNA"/>
</dbReference>
<name>A0A165FSN2_XYLHT</name>